<dbReference type="PANTHER" id="PTHR30462">
    <property type="entry name" value="INTERMEMBRANE TRANSPORT PROTEIN PQIB-RELATED"/>
    <property type="match status" value="1"/>
</dbReference>
<comment type="subcellular location">
    <subcellularLocation>
        <location evidence="1">Cell inner membrane</location>
    </subcellularLocation>
</comment>
<keyword evidence="3" id="KW-0997">Cell inner membrane</keyword>
<dbReference type="RefSeq" id="WP_184591918.1">
    <property type="nucleotide sequence ID" value="NZ_JACHLI010000015.1"/>
</dbReference>
<accession>A0A7W7P2P6</accession>
<dbReference type="EMBL" id="JACHLI010000015">
    <property type="protein sequence ID" value="MBB4864964.1"/>
    <property type="molecule type" value="Genomic_DNA"/>
</dbReference>
<keyword evidence="4 8" id="KW-0812">Transmembrane</keyword>
<feature type="domain" description="Mce/MlaD" evidence="9">
    <location>
        <begin position="48"/>
        <end position="136"/>
    </location>
</feature>
<dbReference type="InterPro" id="IPR003399">
    <property type="entry name" value="Mce/MlaD"/>
</dbReference>
<keyword evidence="2" id="KW-1003">Cell membrane</keyword>
<dbReference type="AlphaFoldDB" id="A0A7W7P2P6"/>
<feature type="domain" description="Mce/MlaD" evidence="9">
    <location>
        <begin position="163"/>
        <end position="223"/>
    </location>
</feature>
<organism evidence="10 11">
    <name type="scientific">Pseudomonas nitroreducens</name>
    <dbReference type="NCBI Taxonomy" id="46680"/>
    <lineage>
        <taxon>Bacteria</taxon>
        <taxon>Pseudomonadati</taxon>
        <taxon>Pseudomonadota</taxon>
        <taxon>Gammaproteobacteria</taxon>
        <taxon>Pseudomonadales</taxon>
        <taxon>Pseudomonadaceae</taxon>
        <taxon>Pseudomonas</taxon>
    </lineage>
</organism>
<evidence type="ECO:0000256" key="7">
    <source>
        <dbReference type="SAM" id="Coils"/>
    </source>
</evidence>
<keyword evidence="5 8" id="KW-1133">Transmembrane helix</keyword>
<dbReference type="GO" id="GO:0005886">
    <property type="term" value="C:plasma membrane"/>
    <property type="evidence" value="ECO:0007669"/>
    <property type="project" value="UniProtKB-SubCell"/>
</dbReference>
<dbReference type="InterPro" id="IPR051800">
    <property type="entry name" value="PqiA-PqiB_transport"/>
</dbReference>
<feature type="coiled-coil region" evidence="7">
    <location>
        <begin position="427"/>
        <end position="470"/>
    </location>
</feature>
<evidence type="ECO:0000313" key="11">
    <source>
        <dbReference type="Proteomes" id="UP000566995"/>
    </source>
</evidence>
<sequence length="546" mass="59157">MQRDTEDSKPGQAQVRTRRWNVSLVWIVPIVALAIGASLIVRSWMEKGPVIEISFRTGDGLVAHKTQVKYRAVVIGEVDTVELAPDKRGVIATVKLDKAAESFASEGAQFWVVRPRVGAGGISGVDTLLSGSFIGADAGESTRPARHFTGLEAPPPVTYGEKGKRFMLHADDLGSLDIGSTVYYRKIPVGQVITYNLRQDGKGVDIGVFIEAPNDAFVTANSRFWNASGIDLDLGANGLKVNTESLSSILMGGLAFGVPEGAPADDALAKDEQGFELFADRDTALAPPAGIAQKLRMRFDQSMRGLAVGAPVEFMGVAFGKVTSVKLDYDPKTLSFPVMVEAVVYPQRLGPVRDRMLAISNTQAGDEEAAANLIAAFVKHGLRAQARSGNLLTGQLFVSLDFYPDAKPVQFDVAARPFVIPTVPGSLDKLQEQLQEVVERIRKLPLERIANNLDGNLSELQKSLKQFNGQTLPNVTRTLDEVSATLKTANAALGENSPQREKLSDTLDELDRMSRSLRDLSDYLGRHPESLIRGRPKNADADNLRP</sequence>
<proteinExistence type="predicted"/>
<evidence type="ECO:0000256" key="6">
    <source>
        <dbReference type="ARBA" id="ARBA00023136"/>
    </source>
</evidence>
<name>A0A7W7P2P6_PSENT</name>
<dbReference type="Proteomes" id="UP000566995">
    <property type="component" value="Unassembled WGS sequence"/>
</dbReference>
<feature type="transmembrane region" description="Helical" evidence="8">
    <location>
        <begin position="20"/>
        <end position="45"/>
    </location>
</feature>
<evidence type="ECO:0000256" key="5">
    <source>
        <dbReference type="ARBA" id="ARBA00022989"/>
    </source>
</evidence>
<keyword evidence="7" id="KW-0175">Coiled coil</keyword>
<evidence type="ECO:0000313" key="10">
    <source>
        <dbReference type="EMBL" id="MBB4864964.1"/>
    </source>
</evidence>
<evidence type="ECO:0000259" key="9">
    <source>
        <dbReference type="Pfam" id="PF02470"/>
    </source>
</evidence>
<evidence type="ECO:0000256" key="1">
    <source>
        <dbReference type="ARBA" id="ARBA00004533"/>
    </source>
</evidence>
<keyword evidence="6 8" id="KW-0472">Membrane</keyword>
<evidence type="ECO:0000256" key="8">
    <source>
        <dbReference type="SAM" id="Phobius"/>
    </source>
</evidence>
<reference evidence="10 11" key="1">
    <citation type="submission" date="2020-08" db="EMBL/GenBank/DDBJ databases">
        <title>Functional genomics of gut bacteria from endangered species of beetles.</title>
        <authorList>
            <person name="Carlos-Shanley C."/>
        </authorList>
    </citation>
    <scope>NUCLEOTIDE SEQUENCE [LARGE SCALE GENOMIC DNA]</scope>
    <source>
        <strain evidence="10 11">S00179</strain>
    </source>
</reference>
<dbReference type="Gene3D" id="1.20.120.810">
    <property type="entry name" value="Vinculin, Vh2 four-helix bundle"/>
    <property type="match status" value="1"/>
</dbReference>
<dbReference type="PANTHER" id="PTHR30462:SF0">
    <property type="entry name" value="INTERMEMBRANE TRANSPORT PROTEIN YEBT"/>
    <property type="match status" value="1"/>
</dbReference>
<evidence type="ECO:0000256" key="3">
    <source>
        <dbReference type="ARBA" id="ARBA00022519"/>
    </source>
</evidence>
<evidence type="ECO:0000256" key="2">
    <source>
        <dbReference type="ARBA" id="ARBA00022475"/>
    </source>
</evidence>
<comment type="caution">
    <text evidence="10">The sequence shown here is derived from an EMBL/GenBank/DDBJ whole genome shotgun (WGS) entry which is preliminary data.</text>
</comment>
<protein>
    <submittedName>
        <fullName evidence="10">Paraquat-inducible protein B</fullName>
    </submittedName>
</protein>
<evidence type="ECO:0000256" key="4">
    <source>
        <dbReference type="ARBA" id="ARBA00022692"/>
    </source>
</evidence>
<gene>
    <name evidence="10" type="ORF">HNP46_003840</name>
</gene>
<feature type="domain" description="Mce/MlaD" evidence="9">
    <location>
        <begin position="294"/>
        <end position="402"/>
    </location>
</feature>
<dbReference type="Pfam" id="PF02470">
    <property type="entry name" value="MlaD"/>
    <property type="match status" value="3"/>
</dbReference>